<reference evidence="3 4" key="1">
    <citation type="submission" date="2017-10" db="EMBL/GenBank/DDBJ databases">
        <title>Bacillus sp. nov., a halophilic bacterium isolated from a Yangshapao Lake.</title>
        <authorList>
            <person name="Wang H."/>
        </authorList>
    </citation>
    <scope>NUCLEOTIDE SEQUENCE [LARGE SCALE GENOMIC DNA]</scope>
    <source>
        <strain evidence="3 4">YSP-3</strain>
    </source>
</reference>
<protein>
    <recommendedName>
        <fullName evidence="5">DNA primase</fullName>
    </recommendedName>
</protein>
<evidence type="ECO:0000256" key="2">
    <source>
        <dbReference type="SAM" id="SignalP"/>
    </source>
</evidence>
<organism evidence="3 4">
    <name type="scientific">Alteribacter lacisalsi</name>
    <dbReference type="NCBI Taxonomy" id="2045244"/>
    <lineage>
        <taxon>Bacteria</taxon>
        <taxon>Bacillati</taxon>
        <taxon>Bacillota</taxon>
        <taxon>Bacilli</taxon>
        <taxon>Bacillales</taxon>
        <taxon>Bacillaceae</taxon>
        <taxon>Alteribacter</taxon>
    </lineage>
</organism>
<dbReference type="EMBL" id="PDOF01000004">
    <property type="protein sequence ID" value="PYZ95529.1"/>
    <property type="molecule type" value="Genomic_DNA"/>
</dbReference>
<feature type="chain" id="PRO_5016030211" description="DNA primase" evidence="2">
    <location>
        <begin position="22"/>
        <end position="60"/>
    </location>
</feature>
<keyword evidence="4" id="KW-1185">Reference proteome</keyword>
<feature type="signal peptide" evidence="2">
    <location>
        <begin position="1"/>
        <end position="21"/>
    </location>
</feature>
<proteinExistence type="predicted"/>
<dbReference type="PROSITE" id="PS51257">
    <property type="entry name" value="PROKAR_LIPOPROTEIN"/>
    <property type="match status" value="1"/>
</dbReference>
<dbReference type="Proteomes" id="UP000248066">
    <property type="component" value="Unassembled WGS sequence"/>
</dbReference>
<evidence type="ECO:0000313" key="3">
    <source>
        <dbReference type="EMBL" id="PYZ95529.1"/>
    </source>
</evidence>
<evidence type="ECO:0000256" key="1">
    <source>
        <dbReference type="SAM" id="MobiDB-lite"/>
    </source>
</evidence>
<sequence length="60" mass="6313">MKKLNLTLAALALGAMVTGCAVDDEERDAGDQSDVSDPGGDDDVPEVDEDENGEDDDEED</sequence>
<evidence type="ECO:0008006" key="5">
    <source>
        <dbReference type="Google" id="ProtNLM"/>
    </source>
</evidence>
<dbReference type="RefSeq" id="WP_110521655.1">
    <property type="nucleotide sequence ID" value="NZ_PDOF01000004.1"/>
</dbReference>
<keyword evidence="2" id="KW-0732">Signal</keyword>
<accession>A0A2W0HFE6</accession>
<comment type="caution">
    <text evidence="3">The sequence shown here is derived from an EMBL/GenBank/DDBJ whole genome shotgun (WGS) entry which is preliminary data.</text>
</comment>
<gene>
    <name evidence="3" type="ORF">CR205_18540</name>
</gene>
<feature type="region of interest" description="Disordered" evidence="1">
    <location>
        <begin position="23"/>
        <end position="60"/>
    </location>
</feature>
<dbReference type="AlphaFoldDB" id="A0A2W0HFE6"/>
<feature type="compositionally biased region" description="Acidic residues" evidence="1">
    <location>
        <begin position="39"/>
        <end position="60"/>
    </location>
</feature>
<evidence type="ECO:0000313" key="4">
    <source>
        <dbReference type="Proteomes" id="UP000248066"/>
    </source>
</evidence>
<name>A0A2W0HFE6_9BACI</name>